<reference evidence="1" key="1">
    <citation type="submission" date="2020-01" db="EMBL/GenBank/DDBJ databases">
        <authorList>
            <person name="Meier V. D."/>
            <person name="Meier V D."/>
        </authorList>
    </citation>
    <scope>NUCLEOTIDE SEQUENCE</scope>
    <source>
        <strain evidence="1">HLG_WM_MAG_01</strain>
    </source>
</reference>
<dbReference type="AlphaFoldDB" id="A0A6S6SI84"/>
<gene>
    <name evidence="1" type="ORF">HELGO_WM2747</name>
</gene>
<organism evidence="1">
    <name type="scientific">uncultured Sulfurovum sp</name>
    <dbReference type="NCBI Taxonomy" id="269237"/>
    <lineage>
        <taxon>Bacteria</taxon>
        <taxon>Pseudomonadati</taxon>
        <taxon>Campylobacterota</taxon>
        <taxon>Epsilonproteobacteria</taxon>
        <taxon>Campylobacterales</taxon>
        <taxon>Sulfurovaceae</taxon>
        <taxon>Sulfurovum</taxon>
        <taxon>environmental samples</taxon>
    </lineage>
</organism>
<name>A0A6S6SI84_9BACT</name>
<accession>A0A6S6SI84</accession>
<protein>
    <submittedName>
        <fullName evidence="1">Uncharacterized protein</fullName>
    </submittedName>
</protein>
<dbReference type="EMBL" id="CACVAS010000030">
    <property type="protein sequence ID" value="CAA6803062.1"/>
    <property type="molecule type" value="Genomic_DNA"/>
</dbReference>
<proteinExistence type="predicted"/>
<evidence type="ECO:0000313" key="1">
    <source>
        <dbReference type="EMBL" id="CAA6803062.1"/>
    </source>
</evidence>
<sequence>MNTFQLTQPVLEGYKNEKLTEERVNLLTTQANEQINEISQNEALYNRFVGEVNAPKNVDNLILWLFFMSDEDRCCDYIRAFGKDFRDMIPISDLGDLLLYIVYLKKVEDIELDGFDYLVTHKDEGIEEVDQFSFTNIFLYIQKSKEVAIEF</sequence>